<keyword evidence="3" id="KW-1185">Reference proteome</keyword>
<evidence type="ECO:0000313" key="3">
    <source>
        <dbReference type="Proteomes" id="UP000184066"/>
    </source>
</evidence>
<feature type="region of interest" description="Disordered" evidence="1">
    <location>
        <begin position="1"/>
        <end position="45"/>
    </location>
</feature>
<organism evidence="2 3">
    <name type="scientific">Oceanicella actignis</name>
    <dbReference type="NCBI Taxonomy" id="1189325"/>
    <lineage>
        <taxon>Bacteria</taxon>
        <taxon>Pseudomonadati</taxon>
        <taxon>Pseudomonadota</taxon>
        <taxon>Alphaproteobacteria</taxon>
        <taxon>Rhodobacterales</taxon>
        <taxon>Paracoccaceae</taxon>
        <taxon>Oceanicella</taxon>
    </lineage>
</organism>
<dbReference type="AlphaFoldDB" id="A0A1M7U2V8"/>
<sequence>MTDRPAPRPRLRRPRRGGGGPHQGAGPRGPGAFRLRAGPPGAGRALATGLTAAALALGAGPLAAAEGAAPERAPRPLAAPRAGPAPHAPPDAAPRPAAHSPAGPVAEAGRAPAPGAAGPDAASPANAPRPTPRPGAAAGGALTPHGFAQGARLDMGRVSLLGVFGAHGARRALLRLPEGERLMIAPGALVHGWRVAQIEEKAVILVRGGKSLRLLTPQ</sequence>
<reference evidence="2 3" key="1">
    <citation type="submission" date="2016-12" db="EMBL/GenBank/DDBJ databases">
        <authorList>
            <person name="Song W.-J."/>
            <person name="Kurnit D.M."/>
        </authorList>
    </citation>
    <scope>NUCLEOTIDE SEQUENCE [LARGE SCALE GENOMIC DNA]</scope>
    <source>
        <strain evidence="2 3">CGMCC 1.10808</strain>
    </source>
</reference>
<feature type="compositionally biased region" description="Low complexity" evidence="1">
    <location>
        <begin position="64"/>
        <end position="85"/>
    </location>
</feature>
<feature type="compositionally biased region" description="Basic residues" evidence="1">
    <location>
        <begin position="7"/>
        <end position="16"/>
    </location>
</feature>
<evidence type="ECO:0000256" key="1">
    <source>
        <dbReference type="SAM" id="MobiDB-lite"/>
    </source>
</evidence>
<feature type="compositionally biased region" description="Low complexity" evidence="1">
    <location>
        <begin position="30"/>
        <end position="45"/>
    </location>
</feature>
<gene>
    <name evidence="2" type="ORF">SAMN05216200_11521</name>
</gene>
<proteinExistence type="predicted"/>
<protein>
    <submittedName>
        <fullName evidence="2">Uncharacterized protein</fullName>
    </submittedName>
</protein>
<accession>A0A1M7U2V8</accession>
<feature type="region of interest" description="Disordered" evidence="1">
    <location>
        <begin position="64"/>
        <end position="143"/>
    </location>
</feature>
<evidence type="ECO:0000313" key="2">
    <source>
        <dbReference type="EMBL" id="SHN77339.1"/>
    </source>
</evidence>
<dbReference type="Proteomes" id="UP000184066">
    <property type="component" value="Unassembled WGS sequence"/>
</dbReference>
<feature type="compositionally biased region" description="Low complexity" evidence="1">
    <location>
        <begin position="94"/>
        <end position="126"/>
    </location>
</feature>
<feature type="compositionally biased region" description="Gly residues" evidence="1">
    <location>
        <begin position="17"/>
        <end position="29"/>
    </location>
</feature>
<dbReference type="EMBL" id="FRDL01000015">
    <property type="protein sequence ID" value="SHN77339.1"/>
    <property type="molecule type" value="Genomic_DNA"/>
</dbReference>
<dbReference type="STRING" id="1189325.SAMN04488119_11311"/>
<name>A0A1M7U2V8_9RHOB</name>
<feature type="compositionally biased region" description="Low complexity" evidence="1">
    <location>
        <begin position="134"/>
        <end position="143"/>
    </location>
</feature>